<dbReference type="EMBL" id="KQ423592">
    <property type="protein sequence ID" value="KOF72579.1"/>
    <property type="molecule type" value="Genomic_DNA"/>
</dbReference>
<accession>A0A0L8G6W9</accession>
<organism evidence="1">
    <name type="scientific">Octopus bimaculoides</name>
    <name type="common">California two-spotted octopus</name>
    <dbReference type="NCBI Taxonomy" id="37653"/>
    <lineage>
        <taxon>Eukaryota</taxon>
        <taxon>Metazoa</taxon>
        <taxon>Spiralia</taxon>
        <taxon>Lophotrochozoa</taxon>
        <taxon>Mollusca</taxon>
        <taxon>Cephalopoda</taxon>
        <taxon>Coleoidea</taxon>
        <taxon>Octopodiformes</taxon>
        <taxon>Octopoda</taxon>
        <taxon>Incirrata</taxon>
        <taxon>Octopodidae</taxon>
        <taxon>Octopus</taxon>
    </lineage>
</organism>
<sequence length="51" mass="5724">MKINFQDVLFMDKARAILDSPDRWAKVWVPLGAAHPHHIQHQQGGGAVMFG</sequence>
<gene>
    <name evidence="1" type="ORF">OCBIM_22039248mg</name>
</gene>
<protein>
    <submittedName>
        <fullName evidence="1">Uncharacterized protein</fullName>
    </submittedName>
</protein>
<dbReference type="AlphaFoldDB" id="A0A0L8G6W9"/>
<reference evidence="1" key="1">
    <citation type="submission" date="2015-07" db="EMBL/GenBank/DDBJ databases">
        <title>MeaNS - Measles Nucleotide Surveillance Program.</title>
        <authorList>
            <person name="Tran T."/>
            <person name="Druce J."/>
        </authorList>
    </citation>
    <scope>NUCLEOTIDE SEQUENCE</scope>
    <source>
        <strain evidence="1">UCB-OBI-ISO-001</strain>
        <tissue evidence="1">Gonad</tissue>
    </source>
</reference>
<evidence type="ECO:0000313" key="1">
    <source>
        <dbReference type="EMBL" id="KOF72579.1"/>
    </source>
</evidence>
<proteinExistence type="predicted"/>
<name>A0A0L8G6W9_OCTBM</name>